<dbReference type="Gene3D" id="2.160.20.10">
    <property type="entry name" value="Single-stranded right-handed beta-helix, Pectin lyase-like"/>
    <property type="match status" value="1"/>
</dbReference>
<evidence type="ECO:0000313" key="3">
    <source>
        <dbReference type="Proteomes" id="UP000077667"/>
    </source>
</evidence>
<feature type="chain" id="PRO_5008389956" description="Lyase" evidence="1">
    <location>
        <begin position="20"/>
        <end position="456"/>
    </location>
</feature>
<accession>A0A1A9I6A3</accession>
<proteinExistence type="predicted"/>
<dbReference type="InterPro" id="IPR039513">
    <property type="entry name" value="PL-6"/>
</dbReference>
<name>A0A1A9I6A3_9BACT</name>
<dbReference type="AlphaFoldDB" id="A0A1A9I6A3"/>
<dbReference type="InterPro" id="IPR059226">
    <property type="entry name" value="Choice_anch_Q_dom"/>
</dbReference>
<reference evidence="2 3" key="1">
    <citation type="submission" date="2016-05" db="EMBL/GenBank/DDBJ databases">
        <title>Niabella ginsenosidivorans BS26 whole genome sequencing.</title>
        <authorList>
            <person name="Im W.T."/>
            <person name="Siddiqi M.Z."/>
        </authorList>
    </citation>
    <scope>NUCLEOTIDE SEQUENCE [LARGE SCALE GENOMIC DNA]</scope>
    <source>
        <strain evidence="2 3">BS26</strain>
    </source>
</reference>
<evidence type="ECO:0008006" key="4">
    <source>
        <dbReference type="Google" id="ProtNLM"/>
    </source>
</evidence>
<dbReference type="Pfam" id="PF14592">
    <property type="entry name" value="Chondroitinas_B"/>
    <property type="match status" value="1"/>
</dbReference>
<dbReference type="RefSeq" id="WP_067758014.1">
    <property type="nucleotide sequence ID" value="NZ_CP015772.1"/>
</dbReference>
<dbReference type="OrthoDB" id="6475864at2"/>
<organism evidence="2 3">
    <name type="scientific">Niabella ginsenosidivorans</name>
    <dbReference type="NCBI Taxonomy" id="1176587"/>
    <lineage>
        <taxon>Bacteria</taxon>
        <taxon>Pseudomonadati</taxon>
        <taxon>Bacteroidota</taxon>
        <taxon>Chitinophagia</taxon>
        <taxon>Chitinophagales</taxon>
        <taxon>Chitinophagaceae</taxon>
        <taxon>Niabella</taxon>
    </lineage>
</organism>
<dbReference type="SUPFAM" id="SSF51126">
    <property type="entry name" value="Pectin lyase-like"/>
    <property type="match status" value="1"/>
</dbReference>
<dbReference type="NCBIfam" id="NF041518">
    <property type="entry name" value="choice_anch_Q"/>
    <property type="match status" value="1"/>
</dbReference>
<dbReference type="EMBL" id="CP015772">
    <property type="protein sequence ID" value="ANH82221.1"/>
    <property type="molecule type" value="Genomic_DNA"/>
</dbReference>
<dbReference type="CDD" id="cd14251">
    <property type="entry name" value="PL-6"/>
    <property type="match status" value="1"/>
</dbReference>
<dbReference type="InterPro" id="IPR011050">
    <property type="entry name" value="Pectin_lyase_fold/virulence"/>
</dbReference>
<evidence type="ECO:0000256" key="1">
    <source>
        <dbReference type="SAM" id="SignalP"/>
    </source>
</evidence>
<keyword evidence="1" id="KW-0732">Signal</keyword>
<dbReference type="InterPro" id="IPR012334">
    <property type="entry name" value="Pectin_lyas_fold"/>
</dbReference>
<protein>
    <recommendedName>
        <fullName evidence="4">Lyase</fullName>
    </recommendedName>
</protein>
<sequence length="456" mass="48795">MINYFFTVLFVHFAAALTAMPVTVSSVEALQKAINKARPGAVIIVKNGTYTANEDIKIGCSGTREHPVMIRSETVGDAVITGKGGFNLVGTAAYVVIKGFRFTHAASHARSAAGTRFCRWTHNIFETPGNGEYLTIAGNDHEIDYNTFQNKNNMGRMLAIRGEGSQIAERLHIHHNYFYNFPDQGGANGAETLQFGLSGFSLSASNSIVEYNLFEKCAGETELISVKASGVVLRYNTIRDCPAQFTLRHGNKCAVYGNCFFNTPGLRIFGDDHVVFSNYFENCNPAIVIGNGDGEVADGAPLIAHDRPDRVLIAFNTLVNNKKNIEQTSRKNGIGATAVIIAGNIIQGGGVAAHISGPYSNPVWKNNIVADAKGGDMPASGFIEQDPKLIRDAKGISRLDKGSPAIGAGTAAYAVVTVDMDGQARSGKWDIGADQYSNEKVLAHALTADEAGALVK</sequence>
<evidence type="ECO:0000313" key="2">
    <source>
        <dbReference type="EMBL" id="ANH82221.1"/>
    </source>
</evidence>
<dbReference type="KEGG" id="nia:A8C56_15745"/>
<keyword evidence="3" id="KW-1185">Reference proteome</keyword>
<dbReference type="Proteomes" id="UP000077667">
    <property type="component" value="Chromosome"/>
</dbReference>
<feature type="signal peptide" evidence="1">
    <location>
        <begin position="1"/>
        <end position="19"/>
    </location>
</feature>
<gene>
    <name evidence="2" type="ORF">A8C56_15745</name>
</gene>
<dbReference type="STRING" id="1176587.A8C56_15745"/>